<keyword evidence="4 5" id="KW-0949">S-adenosyl-L-methionine</keyword>
<dbReference type="OrthoDB" id="6439987at2"/>
<evidence type="ECO:0000256" key="4">
    <source>
        <dbReference type="ARBA" id="ARBA00022691"/>
    </source>
</evidence>
<comment type="caution">
    <text evidence="6">The sequence shown here is derived from an EMBL/GenBank/DDBJ whole genome shotgun (WGS) entry which is preliminary data.</text>
</comment>
<keyword evidence="7" id="KW-1185">Reference proteome</keyword>
<dbReference type="EMBL" id="QRCT01000012">
    <property type="protein sequence ID" value="RDU24532.1"/>
    <property type="molecule type" value="Genomic_DNA"/>
</dbReference>
<dbReference type="RefSeq" id="WP_115480765.1">
    <property type="nucleotide sequence ID" value="NZ_QRCT01000012.1"/>
</dbReference>
<dbReference type="SUPFAM" id="SSF111342">
    <property type="entry name" value="CbiD-like"/>
    <property type="match status" value="1"/>
</dbReference>
<evidence type="ECO:0000313" key="7">
    <source>
        <dbReference type="Proteomes" id="UP000255036"/>
    </source>
</evidence>
<name>A0A371AYF7_9FIRM</name>
<comment type="pathway">
    <text evidence="5">Cofactor biosynthesis; adenosylcobalamin biosynthesis; cob(II)yrinate a,c-diamide from sirohydrochlorin (anaerobic route): step 6/10.</text>
</comment>
<dbReference type="Pfam" id="PF01888">
    <property type="entry name" value="CbiD"/>
    <property type="match status" value="1"/>
</dbReference>
<keyword evidence="3 5" id="KW-0808">Transferase</keyword>
<dbReference type="GO" id="GO:0043780">
    <property type="term" value="F:cobalt-precorrin-5B C1-methyltransferase activity"/>
    <property type="evidence" value="ECO:0007669"/>
    <property type="project" value="RHEA"/>
</dbReference>
<dbReference type="Gene3D" id="3.30.2110.10">
    <property type="entry name" value="CbiD-like"/>
    <property type="match status" value="1"/>
</dbReference>
<dbReference type="NCBIfam" id="TIGR00312">
    <property type="entry name" value="cbiD"/>
    <property type="match status" value="1"/>
</dbReference>
<gene>
    <name evidence="5 6" type="primary">cbiD</name>
    <name evidence="6" type="ORF">DWV06_03460</name>
</gene>
<dbReference type="InterPro" id="IPR002748">
    <property type="entry name" value="CbiD"/>
</dbReference>
<evidence type="ECO:0000256" key="1">
    <source>
        <dbReference type="ARBA" id="ARBA00022573"/>
    </source>
</evidence>
<dbReference type="GO" id="GO:0019251">
    <property type="term" value="P:anaerobic cobalamin biosynthetic process"/>
    <property type="evidence" value="ECO:0007669"/>
    <property type="project" value="UniProtKB-UniRule"/>
</dbReference>
<organism evidence="6 7">
    <name type="scientific">Anaerosacchariphilus polymeriproducens</name>
    <dbReference type="NCBI Taxonomy" id="1812858"/>
    <lineage>
        <taxon>Bacteria</taxon>
        <taxon>Bacillati</taxon>
        <taxon>Bacillota</taxon>
        <taxon>Clostridia</taxon>
        <taxon>Lachnospirales</taxon>
        <taxon>Lachnospiraceae</taxon>
        <taxon>Anaerosacchariphilus</taxon>
    </lineage>
</organism>
<dbReference type="EC" id="2.1.1.195" evidence="5"/>
<dbReference type="PANTHER" id="PTHR35863:SF1">
    <property type="entry name" value="COBALT-PRECORRIN-5B C(1)-METHYLTRANSFERASE"/>
    <property type="match status" value="1"/>
</dbReference>
<comment type="function">
    <text evidence="5">Catalyzes the methylation of C-1 in cobalt-precorrin-5B to form cobalt-precorrin-6A.</text>
</comment>
<evidence type="ECO:0000256" key="2">
    <source>
        <dbReference type="ARBA" id="ARBA00022603"/>
    </source>
</evidence>
<dbReference type="PANTHER" id="PTHR35863">
    <property type="entry name" value="COBALT-PRECORRIN-5B C(1)-METHYLTRANSFERASE"/>
    <property type="match status" value="1"/>
</dbReference>
<dbReference type="Proteomes" id="UP000255036">
    <property type="component" value="Unassembled WGS sequence"/>
</dbReference>
<reference evidence="6 7" key="1">
    <citation type="submission" date="2018-07" db="EMBL/GenBank/DDBJ databases">
        <title>Anaerosacharophilus polymeroproducens gen. nov. sp. nov., an anaerobic bacterium isolated from salt field.</title>
        <authorList>
            <person name="Kim W."/>
            <person name="Yang S.-H."/>
            <person name="Oh J."/>
            <person name="Lee J.-H."/>
            <person name="Kwon K.K."/>
        </authorList>
    </citation>
    <scope>NUCLEOTIDE SEQUENCE [LARGE SCALE GENOMIC DNA]</scope>
    <source>
        <strain evidence="6 7">MCWD5</strain>
    </source>
</reference>
<evidence type="ECO:0000313" key="6">
    <source>
        <dbReference type="EMBL" id="RDU24532.1"/>
    </source>
</evidence>
<dbReference type="PIRSF" id="PIRSF026782">
    <property type="entry name" value="CbiD"/>
    <property type="match status" value="1"/>
</dbReference>
<keyword evidence="2 5" id="KW-0489">Methyltransferase</keyword>
<evidence type="ECO:0000256" key="5">
    <source>
        <dbReference type="HAMAP-Rule" id="MF_00787"/>
    </source>
</evidence>
<comment type="similarity">
    <text evidence="5">Belongs to the CbiD family.</text>
</comment>
<comment type="catalytic activity">
    <reaction evidence="5">
        <text>Co-precorrin-5B + S-adenosyl-L-methionine = Co-precorrin-6A + S-adenosyl-L-homocysteine</text>
        <dbReference type="Rhea" id="RHEA:26285"/>
        <dbReference type="ChEBI" id="CHEBI:57856"/>
        <dbReference type="ChEBI" id="CHEBI:59789"/>
        <dbReference type="ChEBI" id="CHEBI:60063"/>
        <dbReference type="ChEBI" id="CHEBI:60064"/>
        <dbReference type="EC" id="2.1.1.195"/>
    </reaction>
</comment>
<dbReference type="HAMAP" id="MF_00787">
    <property type="entry name" value="CbiD"/>
    <property type="match status" value="1"/>
</dbReference>
<evidence type="ECO:0000256" key="3">
    <source>
        <dbReference type="ARBA" id="ARBA00022679"/>
    </source>
</evidence>
<protein>
    <recommendedName>
        <fullName evidence="5">Cobalt-precorrin-5B C(1)-methyltransferase</fullName>
        <ecNumber evidence="5">2.1.1.195</ecNumber>
    </recommendedName>
    <alternativeName>
        <fullName evidence="5">Cobalt-precorrin-6A synthase</fullName>
    </alternativeName>
</protein>
<proteinExistence type="inferred from homology"/>
<dbReference type="InterPro" id="IPR036074">
    <property type="entry name" value="CbiD_sf"/>
</dbReference>
<accession>A0A371AYF7</accession>
<dbReference type="GO" id="GO:0032259">
    <property type="term" value="P:methylation"/>
    <property type="evidence" value="ECO:0007669"/>
    <property type="project" value="UniProtKB-KW"/>
</dbReference>
<sequence length="384" mass="42231">MEQRKKLEDFYIIKNGKKLHYGYTTGSCAAAAAKAAALMLLTGEEISNVELLTPKGILLDLKVCQMRREADNVTCAIKKYAGDDPDVTDGILIFANVKKTKKTGIELDGGVGVGRITKKGLGQPIGSAAINKVPRKMILEAVEMICNEYDYEGGIKIRIEVPKGVEIARKTFNKRLGIEGGISILGTTGIVVPMSEEALIKSIEMEIKMRIENGAKYLLFTPGNYGENFLKEELELDVEQNIKCSNFIGEAVDMAVNLEARGLLLVGHVGKLIKVAGGIMNTHSRCADSRMEILGANAIKAGASLETVKEILDAVTTEQGLQILQHEKLLEKTMGYIVEKIEFYIKNRSYGQLEIGVILFSNELGLLGQSESVCYLKDMFRYRR</sequence>
<dbReference type="AlphaFoldDB" id="A0A371AYF7"/>
<keyword evidence="1 5" id="KW-0169">Cobalamin biosynthesis</keyword>
<dbReference type="UniPathway" id="UPA00148">
    <property type="reaction ID" value="UER00227"/>
</dbReference>